<gene>
    <name evidence="2" type="ORF">DAKH74_041120</name>
</gene>
<dbReference type="Proteomes" id="UP001377567">
    <property type="component" value="Unassembled WGS sequence"/>
</dbReference>
<evidence type="ECO:0000256" key="1">
    <source>
        <dbReference type="SAM" id="MobiDB-lite"/>
    </source>
</evidence>
<dbReference type="AlphaFoldDB" id="A0AAV5S1C2"/>
<accession>A0AAV5S1C2</accession>
<keyword evidence="3" id="KW-1185">Reference proteome</keyword>
<name>A0AAV5S1C2_MAUHU</name>
<dbReference type="EMBL" id="BTGD01000013">
    <property type="protein sequence ID" value="GMM57496.1"/>
    <property type="molecule type" value="Genomic_DNA"/>
</dbReference>
<evidence type="ECO:0000313" key="2">
    <source>
        <dbReference type="EMBL" id="GMM57496.1"/>
    </source>
</evidence>
<sequence>MQLRKRKRVDYSSTTIKTEPSANGTILQKIVPGTRLNNKPVHMRSTTKTSAKAPHANQDSTNNIALRLGSVALKRPTYKSRVDYHNEENQKILPSEMKTLSESLDKWIPVQDKLYYKTLNCPKFLGPKGAETLRLPSDIDILRNIATDLKAMIEYSAKVRLIEDDVLSDGRPPLDTIYKPLIDDRRMESIREVSLIKSISDFEVVDRIARIHDINIVDIKSIRQTTIKPILDSTFINRNEVNSISRKLDKKLLKERNTDLPWPNKVKKKKTKTANNQSNYSGGKRPRFADVALFNSA</sequence>
<protein>
    <submittedName>
        <fullName evidence="2">Uncharacterized protein</fullName>
    </submittedName>
</protein>
<reference evidence="2 3" key="1">
    <citation type="journal article" date="2023" name="Elife">
        <title>Identification of key yeast species and microbe-microbe interactions impacting larval growth of Drosophila in the wild.</title>
        <authorList>
            <person name="Mure A."/>
            <person name="Sugiura Y."/>
            <person name="Maeda R."/>
            <person name="Honda K."/>
            <person name="Sakurai N."/>
            <person name="Takahashi Y."/>
            <person name="Watada M."/>
            <person name="Katoh T."/>
            <person name="Gotoh A."/>
            <person name="Gotoh Y."/>
            <person name="Taniguchi I."/>
            <person name="Nakamura K."/>
            <person name="Hayashi T."/>
            <person name="Katayama T."/>
            <person name="Uemura T."/>
            <person name="Hattori Y."/>
        </authorList>
    </citation>
    <scope>NUCLEOTIDE SEQUENCE [LARGE SCALE GENOMIC DNA]</scope>
    <source>
        <strain evidence="2 3">KH-74</strain>
    </source>
</reference>
<evidence type="ECO:0000313" key="3">
    <source>
        <dbReference type="Proteomes" id="UP001377567"/>
    </source>
</evidence>
<proteinExistence type="predicted"/>
<feature type="region of interest" description="Disordered" evidence="1">
    <location>
        <begin position="259"/>
        <end position="284"/>
    </location>
</feature>
<comment type="caution">
    <text evidence="2">The sequence shown here is derived from an EMBL/GenBank/DDBJ whole genome shotgun (WGS) entry which is preliminary data.</text>
</comment>
<organism evidence="2 3">
    <name type="scientific">Maudiozyma humilis</name>
    <name type="common">Sour dough yeast</name>
    <name type="synonym">Kazachstania humilis</name>
    <dbReference type="NCBI Taxonomy" id="51915"/>
    <lineage>
        <taxon>Eukaryota</taxon>
        <taxon>Fungi</taxon>
        <taxon>Dikarya</taxon>
        <taxon>Ascomycota</taxon>
        <taxon>Saccharomycotina</taxon>
        <taxon>Saccharomycetes</taxon>
        <taxon>Saccharomycetales</taxon>
        <taxon>Saccharomycetaceae</taxon>
        <taxon>Maudiozyma</taxon>
    </lineage>
</organism>